<comment type="subunit">
    <text evidence="4">Homodimer.</text>
</comment>
<dbReference type="SMART" id="SM00345">
    <property type="entry name" value="HTH_GNTR"/>
    <property type="match status" value="1"/>
</dbReference>
<evidence type="ECO:0000313" key="12">
    <source>
        <dbReference type="EMBL" id="TEB11386.1"/>
    </source>
</evidence>
<organism evidence="12 13">
    <name type="scientific">Pelotomaculum propionicicum</name>
    <dbReference type="NCBI Taxonomy" id="258475"/>
    <lineage>
        <taxon>Bacteria</taxon>
        <taxon>Bacillati</taxon>
        <taxon>Bacillota</taxon>
        <taxon>Clostridia</taxon>
        <taxon>Eubacteriales</taxon>
        <taxon>Desulfotomaculaceae</taxon>
        <taxon>Pelotomaculum</taxon>
    </lineage>
</organism>
<dbReference type="CDD" id="cd07377">
    <property type="entry name" value="WHTH_GntR"/>
    <property type="match status" value="1"/>
</dbReference>
<dbReference type="AlphaFoldDB" id="A0A4Y7RRI4"/>
<dbReference type="InterPro" id="IPR000524">
    <property type="entry name" value="Tscrpt_reg_HTH_GntR"/>
</dbReference>
<dbReference type="EC" id="2.6.1.39" evidence="12"/>
<dbReference type="GO" id="GO:0003700">
    <property type="term" value="F:DNA-binding transcription factor activity"/>
    <property type="evidence" value="ECO:0007669"/>
    <property type="project" value="InterPro"/>
</dbReference>
<dbReference type="InterPro" id="IPR015424">
    <property type="entry name" value="PyrdxlP-dep_Trfase"/>
</dbReference>
<dbReference type="PANTHER" id="PTHR46577">
    <property type="entry name" value="HTH-TYPE TRANSCRIPTIONAL REGULATORY PROTEIN GABR"/>
    <property type="match status" value="1"/>
</dbReference>
<feature type="domain" description="HTH gntR-type" evidence="11">
    <location>
        <begin position="11"/>
        <end position="79"/>
    </location>
</feature>
<dbReference type="Gene3D" id="3.40.640.10">
    <property type="entry name" value="Type I PLP-dependent aspartate aminotransferase-like (Major domain)"/>
    <property type="match status" value="1"/>
</dbReference>
<evidence type="ECO:0000256" key="1">
    <source>
        <dbReference type="ARBA" id="ARBA00001933"/>
    </source>
</evidence>
<comment type="similarity">
    <text evidence="3">Belongs to the class-I pyridoxal-phosphate-dependent aminotransferase family.</text>
</comment>
<dbReference type="InterPro" id="IPR036390">
    <property type="entry name" value="WH_DNA-bd_sf"/>
</dbReference>
<dbReference type="InterPro" id="IPR015422">
    <property type="entry name" value="PyrdxlP-dep_Trfase_small"/>
</dbReference>
<evidence type="ECO:0000256" key="3">
    <source>
        <dbReference type="ARBA" id="ARBA00007441"/>
    </source>
</evidence>
<keyword evidence="5 12" id="KW-0032">Aminotransferase</keyword>
<dbReference type="Gene3D" id="3.90.1150.10">
    <property type="entry name" value="Aspartate Aminotransferase, domain 1"/>
    <property type="match status" value="1"/>
</dbReference>
<sequence length="507" mass="56393">MQVNVDRESRTPLYLQIKNQIRQLILSHSLQPGYRLPPERKLAAALGVNRSTVVNAYRELEADGLIESHVGRGTMVNFIPGGEAGEELYLTLPPVWRNFYSSRAGRMNNPFISNILDMVAREDTISFALGVPAQEFHPVEYFSSIISGLMNKEGSALFEHGPTAGHYPLREYLAGYMAKRAIQAGPENIIILSGSQQGLDLAAKVFIEPGDAVVIEEHTYMGAIQVFAAAGARIFSVPMDEEGLQVDVLEQVLARYRPKFIYTQPTYQNPSGIAMSLARRRELLRLAYRFHVPVLEDDPYSELHYEGGFLPSLKSLDTSDHVIYLSTFSKVISPGLRLGWLAAPSDLARQLLMAKQLDDLHCNTLAQSVVNEFCRAGLLQAHLAMVREEYRKRRDAMLASLEEFAPPGLCWSRPAGGFHIWCSLPEGVHAGALLSRAVEKKVTFVPGDVFCANAGGTDRLRLSFSRCSETIIREGIRRFCTVLSKMINTGHGLDEAARQRQDLGQLF</sequence>
<keyword evidence="7" id="KW-0663">Pyridoxal phosphate</keyword>
<comment type="similarity">
    <text evidence="2">In the C-terminal section; belongs to the class-I pyridoxal-phosphate-dependent aminotransferase family.</text>
</comment>
<dbReference type="Pfam" id="PF00392">
    <property type="entry name" value="GntR"/>
    <property type="match status" value="1"/>
</dbReference>
<evidence type="ECO:0000313" key="13">
    <source>
        <dbReference type="Proteomes" id="UP000297597"/>
    </source>
</evidence>
<evidence type="ECO:0000256" key="10">
    <source>
        <dbReference type="ARBA" id="ARBA00023163"/>
    </source>
</evidence>
<proteinExistence type="inferred from homology"/>
<dbReference type="PANTHER" id="PTHR46577:SF2">
    <property type="entry name" value="TRANSCRIPTIONAL REGULATORY PROTEIN"/>
    <property type="match status" value="1"/>
</dbReference>
<keyword evidence="10" id="KW-0804">Transcription</keyword>
<dbReference type="CDD" id="cd00609">
    <property type="entry name" value="AAT_like"/>
    <property type="match status" value="1"/>
</dbReference>
<evidence type="ECO:0000256" key="2">
    <source>
        <dbReference type="ARBA" id="ARBA00005384"/>
    </source>
</evidence>
<evidence type="ECO:0000256" key="4">
    <source>
        <dbReference type="ARBA" id="ARBA00011738"/>
    </source>
</evidence>
<name>A0A4Y7RRI4_9FIRM</name>
<evidence type="ECO:0000259" key="11">
    <source>
        <dbReference type="PROSITE" id="PS50949"/>
    </source>
</evidence>
<dbReference type="InterPro" id="IPR036388">
    <property type="entry name" value="WH-like_DNA-bd_sf"/>
</dbReference>
<protein>
    <submittedName>
        <fullName evidence="12">2-aminoadipate transaminase</fullName>
        <ecNumber evidence="12">2.6.1.39</ecNumber>
    </submittedName>
</protein>
<evidence type="ECO:0000256" key="5">
    <source>
        <dbReference type="ARBA" id="ARBA00022576"/>
    </source>
</evidence>
<keyword evidence="13" id="KW-1185">Reference proteome</keyword>
<dbReference type="SUPFAM" id="SSF46785">
    <property type="entry name" value="Winged helix' DNA-binding domain"/>
    <property type="match status" value="1"/>
</dbReference>
<keyword evidence="9" id="KW-0238">DNA-binding</keyword>
<dbReference type="GO" id="GO:0030170">
    <property type="term" value="F:pyridoxal phosphate binding"/>
    <property type="evidence" value="ECO:0007669"/>
    <property type="project" value="InterPro"/>
</dbReference>
<gene>
    <name evidence="12" type="primary">lysN_2</name>
    <name evidence="12" type="ORF">Pmgp_01749</name>
</gene>
<evidence type="ECO:0000256" key="7">
    <source>
        <dbReference type="ARBA" id="ARBA00022898"/>
    </source>
</evidence>
<dbReference type="FunFam" id="3.40.640.10:FF:000053">
    <property type="entry name" value="Aminotransferase, class I"/>
    <property type="match status" value="1"/>
</dbReference>
<dbReference type="PRINTS" id="PR00035">
    <property type="entry name" value="HTHGNTR"/>
</dbReference>
<comment type="cofactor">
    <cofactor evidence="1">
        <name>pyridoxal 5'-phosphate</name>
        <dbReference type="ChEBI" id="CHEBI:597326"/>
    </cofactor>
</comment>
<dbReference type="Proteomes" id="UP000297597">
    <property type="component" value="Unassembled WGS sequence"/>
</dbReference>
<dbReference type="Pfam" id="PF00155">
    <property type="entry name" value="Aminotran_1_2"/>
    <property type="match status" value="1"/>
</dbReference>
<dbReference type="InterPro" id="IPR051446">
    <property type="entry name" value="HTH_trans_reg/aminotransferase"/>
</dbReference>
<keyword evidence="8" id="KW-0805">Transcription regulation</keyword>
<dbReference type="InterPro" id="IPR004839">
    <property type="entry name" value="Aminotransferase_I/II_large"/>
</dbReference>
<comment type="caution">
    <text evidence="12">The sequence shown here is derived from an EMBL/GenBank/DDBJ whole genome shotgun (WGS) entry which is preliminary data.</text>
</comment>
<dbReference type="InterPro" id="IPR015421">
    <property type="entry name" value="PyrdxlP-dep_Trfase_major"/>
</dbReference>
<evidence type="ECO:0000256" key="8">
    <source>
        <dbReference type="ARBA" id="ARBA00023015"/>
    </source>
</evidence>
<reference evidence="12 13" key="1">
    <citation type="journal article" date="2018" name="Environ. Microbiol.">
        <title>Novel energy conservation strategies and behaviour of Pelotomaculum schinkii driving syntrophic propionate catabolism.</title>
        <authorList>
            <person name="Hidalgo-Ahumada C.A.P."/>
            <person name="Nobu M.K."/>
            <person name="Narihiro T."/>
            <person name="Tamaki H."/>
            <person name="Liu W.T."/>
            <person name="Kamagata Y."/>
            <person name="Stams A.J.M."/>
            <person name="Imachi H."/>
            <person name="Sousa D.Z."/>
        </authorList>
    </citation>
    <scope>NUCLEOTIDE SEQUENCE [LARGE SCALE GENOMIC DNA]</scope>
    <source>
        <strain evidence="12 13">MGP</strain>
    </source>
</reference>
<keyword evidence="6 12" id="KW-0808">Transferase</keyword>
<dbReference type="GO" id="GO:0003677">
    <property type="term" value="F:DNA binding"/>
    <property type="evidence" value="ECO:0007669"/>
    <property type="project" value="UniProtKB-KW"/>
</dbReference>
<dbReference type="SUPFAM" id="SSF53383">
    <property type="entry name" value="PLP-dependent transferases"/>
    <property type="match status" value="1"/>
</dbReference>
<dbReference type="PROSITE" id="PS50949">
    <property type="entry name" value="HTH_GNTR"/>
    <property type="match status" value="1"/>
</dbReference>
<evidence type="ECO:0000256" key="6">
    <source>
        <dbReference type="ARBA" id="ARBA00022679"/>
    </source>
</evidence>
<dbReference type="GO" id="GO:0047536">
    <property type="term" value="F:2-aminoadipate transaminase activity"/>
    <property type="evidence" value="ECO:0007669"/>
    <property type="project" value="UniProtKB-EC"/>
</dbReference>
<dbReference type="RefSeq" id="WP_134213604.1">
    <property type="nucleotide sequence ID" value="NZ_QFFZ01000015.1"/>
</dbReference>
<dbReference type="OrthoDB" id="9808770at2"/>
<accession>A0A4Y7RRI4</accession>
<evidence type="ECO:0000256" key="9">
    <source>
        <dbReference type="ARBA" id="ARBA00023125"/>
    </source>
</evidence>
<dbReference type="EMBL" id="QFFZ01000015">
    <property type="protein sequence ID" value="TEB11386.1"/>
    <property type="molecule type" value="Genomic_DNA"/>
</dbReference>
<dbReference type="Gene3D" id="1.10.10.10">
    <property type="entry name" value="Winged helix-like DNA-binding domain superfamily/Winged helix DNA-binding domain"/>
    <property type="match status" value="1"/>
</dbReference>